<dbReference type="RefSeq" id="XP_056843272.1">
    <property type="nucleotide sequence ID" value="XM_056987292.1"/>
</dbReference>
<reference evidence="6" key="1">
    <citation type="journal article" date="2019" name="Database">
        <title>The radish genome database (RadishGD): an integrated information resource for radish genomics.</title>
        <authorList>
            <person name="Yu H.J."/>
            <person name="Baek S."/>
            <person name="Lee Y.J."/>
            <person name="Cho A."/>
            <person name="Mun J.H."/>
        </authorList>
    </citation>
    <scope>NUCLEOTIDE SEQUENCE [LARGE SCALE GENOMIC DNA]</scope>
    <source>
        <strain evidence="6">cv. WK10039</strain>
    </source>
</reference>
<dbReference type="GO" id="GO:0006281">
    <property type="term" value="P:DNA repair"/>
    <property type="evidence" value="ECO:0007669"/>
    <property type="project" value="UniProtKB-KW"/>
</dbReference>
<dbReference type="Pfam" id="PF05970">
    <property type="entry name" value="PIF1"/>
    <property type="match status" value="1"/>
</dbReference>
<feature type="region of interest" description="Disordered" evidence="2">
    <location>
        <begin position="218"/>
        <end position="252"/>
    </location>
</feature>
<dbReference type="GO" id="GO:0043139">
    <property type="term" value="F:5'-3' DNA helicase activity"/>
    <property type="evidence" value="ECO:0007669"/>
    <property type="project" value="UniProtKB-EC"/>
</dbReference>
<evidence type="ECO:0000259" key="5">
    <source>
        <dbReference type="Pfam" id="PF21530"/>
    </source>
</evidence>
<dbReference type="InterPro" id="IPR027417">
    <property type="entry name" value="P-loop_NTPase"/>
</dbReference>
<evidence type="ECO:0000256" key="1">
    <source>
        <dbReference type="RuleBase" id="RU363044"/>
    </source>
</evidence>
<feature type="domain" description="DNA helicase Pif1-like 2B" evidence="5">
    <location>
        <begin position="1623"/>
        <end position="1669"/>
    </location>
</feature>
<proteinExistence type="inferred from homology"/>
<comment type="catalytic activity">
    <reaction evidence="1">
        <text>ATP + H2O = ADP + phosphate + H(+)</text>
        <dbReference type="Rhea" id="RHEA:13065"/>
        <dbReference type="ChEBI" id="CHEBI:15377"/>
        <dbReference type="ChEBI" id="CHEBI:15378"/>
        <dbReference type="ChEBI" id="CHEBI:30616"/>
        <dbReference type="ChEBI" id="CHEBI:43474"/>
        <dbReference type="ChEBI" id="CHEBI:456216"/>
        <dbReference type="EC" id="5.6.2.3"/>
    </reaction>
</comment>
<dbReference type="EC" id="5.6.2.3" evidence="1"/>
<feature type="domain" description="DNA helicase Pif1-like DEAD-box helicase" evidence="3">
    <location>
        <begin position="1309"/>
        <end position="1529"/>
    </location>
</feature>
<feature type="compositionally biased region" description="Polar residues" evidence="2">
    <location>
        <begin position="218"/>
        <end position="228"/>
    </location>
</feature>
<dbReference type="SUPFAM" id="SSF52540">
    <property type="entry name" value="P-loop containing nucleoside triphosphate hydrolases"/>
    <property type="match status" value="2"/>
</dbReference>
<dbReference type="Pfam" id="PF21530">
    <property type="entry name" value="Pif1_2B_dom"/>
    <property type="match status" value="1"/>
</dbReference>
<dbReference type="FunFam" id="3.40.50.300:FF:002884">
    <property type="entry name" value="ATP-dependent DNA helicase"/>
    <property type="match status" value="1"/>
</dbReference>
<feature type="domain" description="Helitron helicase-like" evidence="4">
    <location>
        <begin position="714"/>
        <end position="842"/>
    </location>
</feature>
<dbReference type="InterPro" id="IPR049163">
    <property type="entry name" value="Pif1-like_2B_dom"/>
</dbReference>
<name>A0A9W3BVG6_RAPSA</name>
<feature type="compositionally biased region" description="Acidic residues" evidence="2">
    <location>
        <begin position="278"/>
        <end position="287"/>
    </location>
</feature>
<keyword evidence="1" id="KW-0378">Hydrolase</keyword>
<keyword evidence="1" id="KW-0347">Helicase</keyword>
<dbReference type="Gene3D" id="2.40.50.140">
    <property type="entry name" value="Nucleic acid-binding proteins"/>
    <property type="match status" value="1"/>
</dbReference>
<dbReference type="CDD" id="cd04481">
    <property type="entry name" value="RPA1_DBD_B_like"/>
    <property type="match status" value="1"/>
</dbReference>
<keyword evidence="1" id="KW-0233">DNA recombination</keyword>
<dbReference type="OrthoDB" id="1735618at2759"/>
<evidence type="ECO:0000313" key="6">
    <source>
        <dbReference type="Proteomes" id="UP000504610"/>
    </source>
</evidence>
<evidence type="ECO:0000256" key="2">
    <source>
        <dbReference type="SAM" id="MobiDB-lite"/>
    </source>
</evidence>
<keyword evidence="1" id="KW-0227">DNA damage</keyword>
<feature type="region of interest" description="Disordered" evidence="2">
    <location>
        <begin position="274"/>
        <end position="315"/>
    </location>
</feature>
<dbReference type="CDD" id="cd18809">
    <property type="entry name" value="SF1_C_RecD"/>
    <property type="match status" value="1"/>
</dbReference>
<dbReference type="GO" id="GO:0000723">
    <property type="term" value="P:telomere maintenance"/>
    <property type="evidence" value="ECO:0007669"/>
    <property type="project" value="InterPro"/>
</dbReference>
<keyword evidence="1" id="KW-0234">DNA repair</keyword>
<dbReference type="InterPro" id="IPR010285">
    <property type="entry name" value="DNA_helicase_pif1-like_DEAD"/>
</dbReference>
<dbReference type="PANTHER" id="PTHR10492:SF101">
    <property type="entry name" value="ATP-DEPENDENT DNA HELICASE"/>
    <property type="match status" value="1"/>
</dbReference>
<dbReference type="Pfam" id="PF14214">
    <property type="entry name" value="Helitron_like_N"/>
    <property type="match status" value="1"/>
</dbReference>
<dbReference type="SUPFAM" id="SSF50249">
    <property type="entry name" value="Nucleic acid-binding proteins"/>
    <property type="match status" value="1"/>
</dbReference>
<comment type="cofactor">
    <cofactor evidence="1">
        <name>Mg(2+)</name>
        <dbReference type="ChEBI" id="CHEBI:18420"/>
    </cofactor>
</comment>
<evidence type="ECO:0000313" key="7">
    <source>
        <dbReference type="RefSeq" id="XP_056843272.1"/>
    </source>
</evidence>
<dbReference type="Proteomes" id="UP000504610">
    <property type="component" value="Chromosome 6"/>
</dbReference>
<dbReference type="Gene3D" id="3.40.50.300">
    <property type="entry name" value="P-loop containing nucleotide triphosphate hydrolases"/>
    <property type="match status" value="2"/>
</dbReference>
<protein>
    <recommendedName>
        <fullName evidence="1">ATP-dependent DNA helicase</fullName>
        <ecNumber evidence="1">5.6.2.3</ecNumber>
    </recommendedName>
</protein>
<keyword evidence="1" id="KW-0547">Nucleotide-binding</keyword>
<keyword evidence="1" id="KW-0067">ATP-binding</keyword>
<dbReference type="GO" id="GO:0005524">
    <property type="term" value="F:ATP binding"/>
    <property type="evidence" value="ECO:0007669"/>
    <property type="project" value="UniProtKB-KW"/>
</dbReference>
<reference evidence="7" key="2">
    <citation type="submission" date="2025-08" db="UniProtKB">
        <authorList>
            <consortium name="RefSeq"/>
        </authorList>
    </citation>
    <scope>IDENTIFICATION</scope>
    <source>
        <tissue evidence="7">Leaf</tissue>
    </source>
</reference>
<feature type="compositionally biased region" description="Polar residues" evidence="2">
    <location>
        <begin position="240"/>
        <end position="252"/>
    </location>
</feature>
<dbReference type="InterPro" id="IPR012340">
    <property type="entry name" value="NA-bd_OB-fold"/>
</dbReference>
<dbReference type="InterPro" id="IPR025476">
    <property type="entry name" value="Helitron_helicase-like"/>
</dbReference>
<dbReference type="GO" id="GO:0016787">
    <property type="term" value="F:hydrolase activity"/>
    <property type="evidence" value="ECO:0007669"/>
    <property type="project" value="UniProtKB-KW"/>
</dbReference>
<dbReference type="PANTHER" id="PTHR10492">
    <property type="match status" value="1"/>
</dbReference>
<evidence type="ECO:0000259" key="3">
    <source>
        <dbReference type="Pfam" id="PF05970"/>
    </source>
</evidence>
<evidence type="ECO:0000259" key="4">
    <source>
        <dbReference type="Pfam" id="PF14214"/>
    </source>
</evidence>
<organism evidence="6 7">
    <name type="scientific">Raphanus sativus</name>
    <name type="common">Radish</name>
    <name type="synonym">Raphanus raphanistrum var. sativus</name>
    <dbReference type="NCBI Taxonomy" id="3726"/>
    <lineage>
        <taxon>Eukaryota</taxon>
        <taxon>Viridiplantae</taxon>
        <taxon>Streptophyta</taxon>
        <taxon>Embryophyta</taxon>
        <taxon>Tracheophyta</taxon>
        <taxon>Spermatophyta</taxon>
        <taxon>Magnoliopsida</taxon>
        <taxon>eudicotyledons</taxon>
        <taxon>Gunneridae</taxon>
        <taxon>Pentapetalae</taxon>
        <taxon>rosids</taxon>
        <taxon>malvids</taxon>
        <taxon>Brassicales</taxon>
        <taxon>Brassicaceae</taxon>
        <taxon>Brassiceae</taxon>
        <taxon>Raphanus</taxon>
    </lineage>
</organism>
<comment type="similarity">
    <text evidence="1">Belongs to the helicase family.</text>
</comment>
<dbReference type="GO" id="GO:0006310">
    <property type="term" value="P:DNA recombination"/>
    <property type="evidence" value="ECO:0007669"/>
    <property type="project" value="UniProtKB-KW"/>
</dbReference>
<dbReference type="GeneID" id="108808281"/>
<keyword evidence="6" id="KW-1185">Reference proteome</keyword>
<gene>
    <name evidence="7" type="primary">LOC108808281</name>
</gene>
<dbReference type="KEGG" id="rsz:108808281"/>
<accession>A0A9W3BVG6</accession>
<sequence length="1810" mass="205043">MDEGDWFEIKNFKVVPASALTRLSRHKYQIEMSASSLIDLYGALVGVGDLVPFQDEATGGINHKITFSLIDIEFDELKCVAYGNKAIEFYQKWNSSVTAVKLCVLNFWCIEWGEGRIKHVTNLEEFSKILIEPEIPEIQAFRMRYFRITGISMREDISVSGVGIPNVLHDITNFRPNVTKDARTERRLKLLHKRNKMDSGITEVTQSEIVADTITEKNSQFEDQPQSAKNKRKRCEISLGGSSSSPTLKRSYTGVESSGAVSIIDTVLTSTPIPLDSDSSDSGDDLWDCSSNEGGEFLSDSDTSEENDSEVRESDAHKKFLLVSKAERAFSEMLTRLTKQIPQKPTKAIISSNPTKDNEILGRSKNTILATDLNSRPIVSSNEQREKDYKDDGDLTHECPKCGALFWYNERVSKSRHASIPVFTMCCMRGKIKLPLLQEPPELLMGLLTKDDAISKHYQQNIRPFNMMFSFTSLGGKIDNSVNLGKGPKVFKLHGENFHLIGSVKPKPNESAKFSQLYIHDTENEVQNRISALSGSAEKSKIREDLVEALMNMLRASNIHVKTFRNNMDRFNDDSEVEELSLKLINTRVRDGRVYNLPTSSEVAALVVGDFHENMDKRDIILQKNSGKLKRISELHPCYLPLQYPLIFPYGEDGYRLGIKNGFTGVIRNKKPNISMREFFAYRIMVREVGSQALLLSRRLLQQFLSNLRTLKFSKFVAAANDGNSNVSIDGNRIIIPSSFTGGPRYMHKMYLDAMSICKYFGFPDLFITFTCNPKWPELMRYLEKYNLKPEDRPELCCRLFKIKLDSLMDDLTKKNLLGKTVSAIYTIEFQKRGLPHAHILLFMDSKHKFPNAEDIDRIISAEIPDKAQEPRLYEVVKDMMIHGPCGKVNRDSPCMQDWKCTKFFPRKNVEKTTVDSQGYPVYRRRDNGSFVEKRGIQIDNRYVVPYNKELSLMYNAHINVEWCNQSRSIKYLFKYINKGQDRITGTITQKANVEATTVGDTSTNASAAEGPTVAVEGDMAAAEGVEPTIDEIKKYFDARYLSACESTWRILAYPTQYRSTPVEYLTFHLEGEQPVVYKEGDTVESVLARAHLSKTMFLAWFDCCKMYPEARELTYAELPTKFVYDISPGSGQLYYLRVLLNKIKGPRSYDDIKTVNGIVLPSFEDACYALGLLDDDKEYIEGLKECSFYASAGSVRHLFVKMLLSDCLSMPRSVWDATKDILSEDIIFNERKKRRNPGLILSEDEILNATLVLIEKILRSKNGSLHKWSTMPKPVFVDESLVDNMLLQEELNYPRDELRARHDQWIRQLTDEQRSVYDEILGSVQSCKGGVFFVYGFGGTGKTFLWNILSAAIRSKGDVVLNVASSGIASLLLPGGRTAHSRFGIPINPDQFSTCNIQPGSDQAELVKRASLIIWDEAPMMSKHCFEALDRTICDIMRTTDERPFGGKVVVFGGDFRQILPVIPQGNRADIVKASINSSYLWNHCKVLELTRNMRLFSEPDCREAEEIKEFSQWILKLGDGKINEPNNGETMIDIPKDLLVTSCKDPIEGIVSAVYGNDFKDSKDPLFFQERAILSPTNEDVDVINNYMLDRLEGEERIYLSSDSIDPTDTNSKDDSVFSPEFLNSIKTSGLPNHALRLRIGTPVMILRNIDPSEGLCNGTRLQITQLADHLIGAKVITGTRVGEKVWLHRILITPTDSKLPFKMRRRQFPLKVAFAMTINKSQGQTLANVGLYLPRPVFSHGQLYVAVSRVKSRKGLKILITDKDGKSQLSTMNVVFKEVFQNLFENRDQAGVECDVCSIGDYERDIE</sequence>